<feature type="region of interest" description="Disordered" evidence="1">
    <location>
        <begin position="1"/>
        <end position="120"/>
    </location>
</feature>
<dbReference type="InterPro" id="IPR020839">
    <property type="entry name" value="SCD"/>
</dbReference>
<gene>
    <name evidence="3" type="ORF">K443DRAFT_11367</name>
</gene>
<dbReference type="Pfam" id="PF21581">
    <property type="entry name" value="SCD"/>
    <property type="match status" value="1"/>
</dbReference>
<reference evidence="3 4" key="1">
    <citation type="submission" date="2014-04" db="EMBL/GenBank/DDBJ databases">
        <authorList>
            <consortium name="DOE Joint Genome Institute"/>
            <person name="Kuo A."/>
            <person name="Kohler A."/>
            <person name="Nagy L.G."/>
            <person name="Floudas D."/>
            <person name="Copeland A."/>
            <person name="Barry K.W."/>
            <person name="Cichocki N."/>
            <person name="Veneault-Fourrey C."/>
            <person name="LaButti K."/>
            <person name="Lindquist E.A."/>
            <person name="Lipzen A."/>
            <person name="Lundell T."/>
            <person name="Morin E."/>
            <person name="Murat C."/>
            <person name="Sun H."/>
            <person name="Tunlid A."/>
            <person name="Henrissat B."/>
            <person name="Grigoriev I.V."/>
            <person name="Hibbett D.S."/>
            <person name="Martin F."/>
            <person name="Nordberg H.P."/>
            <person name="Cantor M.N."/>
            <person name="Hua S.X."/>
        </authorList>
    </citation>
    <scope>NUCLEOTIDE SEQUENCE [LARGE SCALE GENOMIC DNA]</scope>
    <source>
        <strain evidence="3 4">LaAM-08-1</strain>
    </source>
</reference>
<feature type="compositionally biased region" description="Low complexity" evidence="1">
    <location>
        <begin position="1"/>
        <end position="10"/>
    </location>
</feature>
<accession>A0A0C9WJX3</accession>
<dbReference type="Proteomes" id="UP000054477">
    <property type="component" value="Unassembled WGS sequence"/>
</dbReference>
<dbReference type="InterPro" id="IPR011989">
    <property type="entry name" value="ARM-like"/>
</dbReference>
<feature type="compositionally biased region" description="Basic residues" evidence="1">
    <location>
        <begin position="1315"/>
        <end position="1327"/>
    </location>
</feature>
<dbReference type="InterPro" id="IPR056396">
    <property type="entry name" value="HEAT_SCC3-SA"/>
</dbReference>
<dbReference type="SUPFAM" id="SSF48371">
    <property type="entry name" value="ARM repeat"/>
    <property type="match status" value="1"/>
</dbReference>
<dbReference type="Gene3D" id="1.25.10.10">
    <property type="entry name" value="Leucine-rich Repeat Variant"/>
    <property type="match status" value="1"/>
</dbReference>
<dbReference type="InterPro" id="IPR039662">
    <property type="entry name" value="Cohesin_Scc3/SA"/>
</dbReference>
<name>A0A0C9WJX3_9AGAR</name>
<feature type="region of interest" description="Disordered" evidence="1">
    <location>
        <begin position="539"/>
        <end position="561"/>
    </location>
</feature>
<dbReference type="GO" id="GO:0007062">
    <property type="term" value="P:sister chromatid cohesion"/>
    <property type="evidence" value="ECO:0007669"/>
    <property type="project" value="UniProtKB-ARBA"/>
</dbReference>
<dbReference type="EMBL" id="KN838755">
    <property type="protein sequence ID" value="KIJ95444.1"/>
    <property type="molecule type" value="Genomic_DNA"/>
</dbReference>
<keyword evidence="4" id="KW-1185">Reference proteome</keyword>
<feature type="compositionally biased region" description="Basic and acidic residues" evidence="1">
    <location>
        <begin position="1000"/>
        <end position="1014"/>
    </location>
</feature>
<feature type="region of interest" description="Disordered" evidence="1">
    <location>
        <begin position="304"/>
        <end position="330"/>
    </location>
</feature>
<dbReference type="GO" id="GO:0000785">
    <property type="term" value="C:chromatin"/>
    <property type="evidence" value="ECO:0007669"/>
    <property type="project" value="TreeGrafter"/>
</dbReference>
<dbReference type="OrthoDB" id="498590at2759"/>
<dbReference type="InterPro" id="IPR016024">
    <property type="entry name" value="ARM-type_fold"/>
</dbReference>
<dbReference type="GO" id="GO:0008278">
    <property type="term" value="C:cohesin complex"/>
    <property type="evidence" value="ECO:0007669"/>
    <property type="project" value="TreeGrafter"/>
</dbReference>
<sequence length="1412" mass="156165">MSDSPTTTTPVRRRSQRDKKSVKYFAAEASTSTNRKRKRQGSDTENDATGVTDGEDAQEHGQDDDDDADDADAPKSKATRKGKAKVSPKSKGAPATKKLRTNKGQPKTMGRRGRKVKEGDDAYDAEQVAKDTKIAADNPLFNAIMNPAAALQSTAEDFLESLEQSPAAAQAELINLVLRACGCNDTLNADEALDYDGVVDSLDNFTESLKQDNSPVYPLTSKLPVFKKFRKSLSEFIERLIASSAELGALYSSDLMATLQAWVIAMSSSQIRSFRHTATVVALEVETALCDVAAAVEKEAEVVGRQREGEKKRKSGKKGGNARDKELEGKAQEIRERRTKLAEFLKEFVDGVFVHRYRDLDPNIRAECVRAIGFWFRKYPGHFLDASYLRYVGWVLSDSHTLVRVEAVKALAGVYDQADYIASLSHFTERFKPRLLEMATSDTELSVRVAVIQVLGSLDSHSLLEEEEREKLCLLVFDEEPKVRRAVSQFVRAVWEEATEERLVGRGKPSAEDTTRAGVKALASLLVKWGKVLDKLVDDEEEGSDGGDPEGGEGVNGTSRRNNRRKEVVALVGVEQQGRIALAVEALWDEVEPISDWEGLLDLLLLDHSAAGEGNDGRPTPRARANGKKSGDEVVVDNIWRLEEIEETVLLQVLVAALRRAKAEFSGAKKGEEDNVTNDITRALIKGLPRLFIKHQTDRNRIAEVLLMPTLINLDLYLEMRMIAAYSSLWDDVIKQFTSHSSVIVLSHAMASIQHFMDATSLSNTNSTKILELEDELSSSLRDTVAGREEIEVATFTEDEVLALTAFCTRLTVLAGTRNMTAWIEEDEGGKQSSAWDILSALVERGRLGYKEEETMIEQALHVLTLHIIWKSKGLMVDNDPTPEEVRYKETLVDERDTLLEKLVEYAVGTQSNTVEGVKRAAFKHLLDLHVLFSDAQSLAADGSPLPLASVALSLDDEIQYRCAGYVQAEIERYAEFLEGQEDDGGESGDDGSAGSSDEEGGKGEKVGNKEKEKKVKKVKKQRTEENKGFQALLEQEYLFIDVMSTFLRAIRAGAVNVQHGAILLAHYGRLGLAFDTCSKVIVEILREEGMMKDNAEIVITVVSQALQEAYTLVLDGVVHDESNALPLAKLLSSSFAIRGSQLSIIRRLDSQYIVQIHTQLLNWIGKKLAASENNKNKKGLKTAVMFFKVMVPLFSIIQSQDALKIKAHMDQILAQAKVEVSPTSKAWEPQRAYEKRLSAIMSKEKRSKSKKTGKGVKSAAAITSDEEGSEGEHADEVPPPRPKSRRPTRANPDPSPDRDADNDEPEPEPVTPKPKPKPRPINKRKSQSPQKPPSSTTQKTPVRSRSPTAASDIEDNDIPVPAAVTPTPKSSRKRPRTDDEEEPNGVTTGDDEPSEEEGTPEIQVRRKRVRH</sequence>
<feature type="compositionally biased region" description="Acidic residues" evidence="1">
    <location>
        <begin position="981"/>
        <end position="990"/>
    </location>
</feature>
<evidence type="ECO:0000256" key="1">
    <source>
        <dbReference type="SAM" id="MobiDB-lite"/>
    </source>
</evidence>
<dbReference type="Pfam" id="PF08514">
    <property type="entry name" value="STAG"/>
    <property type="match status" value="1"/>
</dbReference>
<feature type="compositionally biased region" description="Basic residues" evidence="1">
    <location>
        <begin position="1246"/>
        <end position="1255"/>
    </location>
</feature>
<dbReference type="InterPro" id="IPR013721">
    <property type="entry name" value="STAG"/>
</dbReference>
<feature type="region of interest" description="Disordered" evidence="1">
    <location>
        <begin position="1240"/>
        <end position="1412"/>
    </location>
</feature>
<dbReference type="GO" id="GO:0003682">
    <property type="term" value="F:chromatin binding"/>
    <property type="evidence" value="ECO:0007669"/>
    <property type="project" value="TreeGrafter"/>
</dbReference>
<dbReference type="STRING" id="1095629.A0A0C9WJX3"/>
<feature type="compositionally biased region" description="Basic residues" evidence="1">
    <location>
        <begin position="77"/>
        <end position="88"/>
    </location>
</feature>
<dbReference type="GO" id="GO:0005634">
    <property type="term" value="C:nucleus"/>
    <property type="evidence" value="ECO:0007669"/>
    <property type="project" value="TreeGrafter"/>
</dbReference>
<feature type="compositionally biased region" description="Basic residues" evidence="1">
    <location>
        <begin position="11"/>
        <end position="22"/>
    </location>
</feature>
<feature type="domain" description="SCD" evidence="2">
    <location>
        <begin position="353"/>
        <end position="438"/>
    </location>
</feature>
<dbReference type="PANTHER" id="PTHR11199">
    <property type="entry name" value="STROMAL ANTIGEN"/>
    <property type="match status" value="1"/>
</dbReference>
<evidence type="ECO:0000259" key="2">
    <source>
        <dbReference type="PROSITE" id="PS51425"/>
    </source>
</evidence>
<feature type="compositionally biased region" description="Basic and acidic residues" evidence="1">
    <location>
        <begin position="321"/>
        <end position="330"/>
    </location>
</feature>
<feature type="compositionally biased region" description="Low complexity" evidence="1">
    <location>
        <begin position="1328"/>
        <end position="1342"/>
    </location>
</feature>
<organism evidence="3 4">
    <name type="scientific">Laccaria amethystina LaAM-08-1</name>
    <dbReference type="NCBI Taxonomy" id="1095629"/>
    <lineage>
        <taxon>Eukaryota</taxon>
        <taxon>Fungi</taxon>
        <taxon>Dikarya</taxon>
        <taxon>Basidiomycota</taxon>
        <taxon>Agaricomycotina</taxon>
        <taxon>Agaricomycetes</taxon>
        <taxon>Agaricomycetidae</taxon>
        <taxon>Agaricales</taxon>
        <taxon>Agaricineae</taxon>
        <taxon>Hydnangiaceae</taxon>
        <taxon>Laccaria</taxon>
    </lineage>
</organism>
<feature type="compositionally biased region" description="Acidic residues" evidence="1">
    <location>
        <begin position="62"/>
        <end position="71"/>
    </location>
</feature>
<dbReference type="Pfam" id="PF24571">
    <property type="entry name" value="HEAT_SCC3-SA"/>
    <property type="match status" value="1"/>
</dbReference>
<dbReference type="HOGENOM" id="CLU_003349_0_0_1"/>
<reference evidence="4" key="2">
    <citation type="submission" date="2015-01" db="EMBL/GenBank/DDBJ databases">
        <title>Evolutionary Origins and Diversification of the Mycorrhizal Mutualists.</title>
        <authorList>
            <consortium name="DOE Joint Genome Institute"/>
            <consortium name="Mycorrhizal Genomics Consortium"/>
            <person name="Kohler A."/>
            <person name="Kuo A."/>
            <person name="Nagy L.G."/>
            <person name="Floudas D."/>
            <person name="Copeland A."/>
            <person name="Barry K.W."/>
            <person name="Cichocki N."/>
            <person name="Veneault-Fourrey C."/>
            <person name="LaButti K."/>
            <person name="Lindquist E.A."/>
            <person name="Lipzen A."/>
            <person name="Lundell T."/>
            <person name="Morin E."/>
            <person name="Murat C."/>
            <person name="Riley R."/>
            <person name="Ohm R."/>
            <person name="Sun H."/>
            <person name="Tunlid A."/>
            <person name="Henrissat B."/>
            <person name="Grigoriev I.V."/>
            <person name="Hibbett D.S."/>
            <person name="Martin F."/>
        </authorList>
    </citation>
    <scope>NUCLEOTIDE SEQUENCE [LARGE SCALE GENOMIC DNA]</scope>
    <source>
        <strain evidence="4">LaAM-08-1</strain>
    </source>
</reference>
<evidence type="ECO:0000313" key="3">
    <source>
        <dbReference type="EMBL" id="KIJ95444.1"/>
    </source>
</evidence>
<feature type="compositionally biased region" description="Acidic residues" evidence="1">
    <location>
        <begin position="539"/>
        <end position="551"/>
    </location>
</feature>
<feature type="region of interest" description="Disordered" evidence="1">
    <location>
        <begin position="981"/>
        <end position="1021"/>
    </location>
</feature>
<dbReference type="PROSITE" id="PS51425">
    <property type="entry name" value="SCD"/>
    <property type="match status" value="1"/>
</dbReference>
<dbReference type="PANTHER" id="PTHR11199:SF0">
    <property type="entry name" value="LD34181P-RELATED"/>
    <property type="match status" value="1"/>
</dbReference>
<evidence type="ECO:0000313" key="4">
    <source>
        <dbReference type="Proteomes" id="UP000054477"/>
    </source>
</evidence>
<protein>
    <recommendedName>
        <fullName evidence="2">SCD domain-containing protein</fullName>
    </recommendedName>
</protein>
<feature type="compositionally biased region" description="Acidic residues" evidence="1">
    <location>
        <begin position="1379"/>
        <end position="1400"/>
    </location>
</feature>
<proteinExistence type="predicted"/>